<dbReference type="AlphaFoldDB" id="A0A0K6IWF5"/>
<keyword evidence="2" id="KW-0560">Oxidoreductase</keyword>
<keyword evidence="5" id="KW-1185">Reference proteome</keyword>
<evidence type="ECO:0000259" key="3">
    <source>
        <dbReference type="SMART" id="SM00822"/>
    </source>
</evidence>
<feature type="domain" description="Ketoreductase" evidence="3">
    <location>
        <begin position="7"/>
        <end position="191"/>
    </location>
</feature>
<dbReference type="NCBIfam" id="NF005559">
    <property type="entry name" value="PRK07231.1"/>
    <property type="match status" value="1"/>
</dbReference>
<gene>
    <name evidence="4" type="ORF">Ga0061068_1101</name>
</gene>
<accession>A0A0K6IWF5</accession>
<evidence type="ECO:0000313" key="5">
    <source>
        <dbReference type="Proteomes" id="UP000182108"/>
    </source>
</evidence>
<dbReference type="CDD" id="cd05233">
    <property type="entry name" value="SDR_c"/>
    <property type="match status" value="1"/>
</dbReference>
<protein>
    <submittedName>
        <fullName evidence="4">NAD(P)-dependent dehydrogenase, short-chain alcohol dehydrogenase family</fullName>
    </submittedName>
</protein>
<dbReference type="GO" id="GO:0016616">
    <property type="term" value="F:oxidoreductase activity, acting on the CH-OH group of donors, NAD or NADP as acceptor"/>
    <property type="evidence" value="ECO:0007669"/>
    <property type="project" value="TreeGrafter"/>
</dbReference>
<evidence type="ECO:0000256" key="1">
    <source>
        <dbReference type="ARBA" id="ARBA00006484"/>
    </source>
</evidence>
<evidence type="ECO:0000256" key="2">
    <source>
        <dbReference type="ARBA" id="ARBA00023002"/>
    </source>
</evidence>
<dbReference type="InterPro" id="IPR036291">
    <property type="entry name" value="NAD(P)-bd_dom_sf"/>
</dbReference>
<dbReference type="EMBL" id="CYHH01000010">
    <property type="protein sequence ID" value="CUB07647.1"/>
    <property type="molecule type" value="Genomic_DNA"/>
</dbReference>
<dbReference type="SMART" id="SM00822">
    <property type="entry name" value="PKS_KR"/>
    <property type="match status" value="1"/>
</dbReference>
<dbReference type="FunFam" id="3.40.50.720:FF:000084">
    <property type="entry name" value="Short-chain dehydrogenase reductase"/>
    <property type="match status" value="1"/>
</dbReference>
<dbReference type="OrthoDB" id="5290708at2"/>
<dbReference type="PRINTS" id="PR00080">
    <property type="entry name" value="SDRFAMILY"/>
</dbReference>
<evidence type="ECO:0000313" key="4">
    <source>
        <dbReference type="EMBL" id="CUB07647.1"/>
    </source>
</evidence>
<name>A0A0K6IWF5_9PROT</name>
<organism evidence="4 5">
    <name type="scientific">Tepidiphilus thermophilus</name>
    <dbReference type="NCBI Taxonomy" id="876478"/>
    <lineage>
        <taxon>Bacteria</taxon>
        <taxon>Pseudomonadati</taxon>
        <taxon>Pseudomonadota</taxon>
        <taxon>Hydrogenophilia</taxon>
        <taxon>Hydrogenophilales</taxon>
        <taxon>Hydrogenophilaceae</taxon>
        <taxon>Tepidiphilus</taxon>
    </lineage>
</organism>
<dbReference type="Proteomes" id="UP000182108">
    <property type="component" value="Unassembled WGS sequence"/>
</dbReference>
<dbReference type="InterPro" id="IPR057326">
    <property type="entry name" value="KR_dom"/>
</dbReference>
<dbReference type="PANTHER" id="PTHR42760">
    <property type="entry name" value="SHORT-CHAIN DEHYDROGENASES/REDUCTASES FAMILY MEMBER"/>
    <property type="match status" value="1"/>
</dbReference>
<dbReference type="PRINTS" id="PR00081">
    <property type="entry name" value="GDHRDH"/>
</dbReference>
<dbReference type="GO" id="GO:0006633">
    <property type="term" value="P:fatty acid biosynthetic process"/>
    <property type="evidence" value="ECO:0007669"/>
    <property type="project" value="TreeGrafter"/>
</dbReference>
<sequence>MKRLENHVALVTGGGRGIGKAIATRLYQEGAKVAICGTTPDVLEAAAREIGPDVLPLVCDVSQADQVEETVRRIRERFGKVDILVNNAAVMLRHVGLERAARPFTELEEEVWDKAMAVNVKGPWLCARAVFPDMQAQRWGRIINIASDTVFLGRGNGAQYITSKAAVIGLTHALACEVGRHGITVNAISPGLTQSETVREHGFEAMAKQLAEQSAIPRLEVPEDLVGTAAWLASDDAAFVTGQTICVDGGLVLR</sequence>
<dbReference type="Pfam" id="PF13561">
    <property type="entry name" value="adh_short_C2"/>
    <property type="match status" value="1"/>
</dbReference>
<dbReference type="GO" id="GO:0048038">
    <property type="term" value="F:quinone binding"/>
    <property type="evidence" value="ECO:0007669"/>
    <property type="project" value="TreeGrafter"/>
</dbReference>
<comment type="similarity">
    <text evidence="1">Belongs to the short-chain dehydrogenases/reductases (SDR) family.</text>
</comment>
<dbReference type="PANTHER" id="PTHR42760:SF133">
    <property type="entry name" value="3-OXOACYL-[ACYL-CARRIER-PROTEIN] REDUCTASE"/>
    <property type="match status" value="1"/>
</dbReference>
<proteinExistence type="inferred from homology"/>
<dbReference type="InterPro" id="IPR002347">
    <property type="entry name" value="SDR_fam"/>
</dbReference>
<dbReference type="RefSeq" id="WP_055423928.1">
    <property type="nucleotide sequence ID" value="NZ_CYHH01000010.1"/>
</dbReference>
<dbReference type="SUPFAM" id="SSF51735">
    <property type="entry name" value="NAD(P)-binding Rossmann-fold domains"/>
    <property type="match status" value="1"/>
</dbReference>
<dbReference type="Gene3D" id="3.40.50.720">
    <property type="entry name" value="NAD(P)-binding Rossmann-like Domain"/>
    <property type="match status" value="1"/>
</dbReference>
<reference evidence="5" key="1">
    <citation type="submission" date="2015-08" db="EMBL/GenBank/DDBJ databases">
        <authorList>
            <person name="Babu N.S."/>
            <person name="Beckwith C.J."/>
            <person name="Beseler K.G."/>
            <person name="Brison A."/>
            <person name="Carone J.V."/>
            <person name="Caskin T.P."/>
            <person name="Diamond M."/>
            <person name="Durham M.E."/>
            <person name="Foxe J.M."/>
            <person name="Go M."/>
            <person name="Henderson B.A."/>
            <person name="Jones I.B."/>
            <person name="McGettigan J.A."/>
            <person name="Micheletti S.J."/>
            <person name="Nasrallah M.E."/>
            <person name="Ortiz D."/>
            <person name="Piller C.R."/>
            <person name="Privatt S.R."/>
            <person name="Schneider S.L."/>
            <person name="Sharp S."/>
            <person name="Smith T.C."/>
            <person name="Stanton J.D."/>
            <person name="Ullery H.E."/>
            <person name="Wilson R.J."/>
            <person name="Serrano M.G."/>
            <person name="Buck G."/>
            <person name="Lee V."/>
            <person name="Wang Y."/>
            <person name="Carvalho R."/>
            <person name="Voegtly L."/>
            <person name="Shi R."/>
            <person name="Duckworth R."/>
            <person name="Johnson A."/>
            <person name="Loviza R."/>
            <person name="Walstead R."/>
            <person name="Shah Z."/>
            <person name="Kiflezghi M."/>
            <person name="Wade K."/>
            <person name="Ball S.L."/>
            <person name="Bradley K.W."/>
            <person name="Asai D.J."/>
            <person name="Bowman C.A."/>
            <person name="Russell D.A."/>
            <person name="Pope W.H."/>
            <person name="Jacobs-Sera D."/>
            <person name="Hendrix R.W."/>
            <person name="Hatfull G.F."/>
        </authorList>
    </citation>
    <scope>NUCLEOTIDE SEQUENCE [LARGE SCALE GENOMIC DNA]</scope>
    <source>
        <strain evidence="5">JCM 19170</strain>
    </source>
</reference>